<gene>
    <name evidence="1" type="ORF">BGC07_13665</name>
</gene>
<dbReference type="EMBL" id="MDTU01000001">
    <property type="protein sequence ID" value="ODN43752.1"/>
    <property type="molecule type" value="Genomic_DNA"/>
</dbReference>
<accession>A0ABX3A4F5</accession>
<dbReference type="RefSeq" id="WP_069313548.1">
    <property type="nucleotide sequence ID" value="NZ_MDTU01000001.1"/>
</dbReference>
<organism evidence="1 2">
    <name type="scientific">Piscirickettsia litoralis</name>
    <dbReference type="NCBI Taxonomy" id="1891921"/>
    <lineage>
        <taxon>Bacteria</taxon>
        <taxon>Pseudomonadati</taxon>
        <taxon>Pseudomonadota</taxon>
        <taxon>Gammaproteobacteria</taxon>
        <taxon>Thiotrichales</taxon>
        <taxon>Piscirickettsiaceae</taxon>
        <taxon>Piscirickettsia</taxon>
    </lineage>
</organism>
<protein>
    <submittedName>
        <fullName evidence="1">Uncharacterized protein</fullName>
    </submittedName>
</protein>
<dbReference type="Proteomes" id="UP000094329">
    <property type="component" value="Unassembled WGS sequence"/>
</dbReference>
<comment type="caution">
    <text evidence="1">The sequence shown here is derived from an EMBL/GenBank/DDBJ whole genome shotgun (WGS) entry which is preliminary data.</text>
</comment>
<proteinExistence type="predicted"/>
<keyword evidence="2" id="KW-1185">Reference proteome</keyword>
<name>A0ABX3A4F5_9GAMM</name>
<sequence length="233" mass="26963">MTSLYIDLNQVTRGQNLISKVSNIDSFSRNLSLFIITKSKYPEKSAYYFKDACNSNPNHKSLLLNLLPIYNKVNAPIDIYSDIYDELISNHSDSLILSILYCNYMIKINQYDKALSIANNFYKIKNKDNSLYPILINTMICAGCNNETIEKILPKGNINNIIYDSNIIELHPNYYINKESIKKAYSRISLNNKHLKKITLNNIYPSVATNSENNNYHNKKLINFLKIIQNMKK</sequence>
<reference evidence="1 2" key="1">
    <citation type="submission" date="2016-08" db="EMBL/GenBank/DDBJ databases">
        <title>Draft genome sequence of Candidatus Piscirickettsia litoralis, from seawater.</title>
        <authorList>
            <person name="Wan X."/>
            <person name="Lee A.J."/>
            <person name="Hou S."/>
            <person name="Donachie S.P."/>
        </authorList>
    </citation>
    <scope>NUCLEOTIDE SEQUENCE [LARGE SCALE GENOMIC DNA]</scope>
    <source>
        <strain evidence="1 2">Y2</strain>
    </source>
</reference>
<evidence type="ECO:0000313" key="1">
    <source>
        <dbReference type="EMBL" id="ODN43752.1"/>
    </source>
</evidence>
<evidence type="ECO:0000313" key="2">
    <source>
        <dbReference type="Proteomes" id="UP000094329"/>
    </source>
</evidence>